<dbReference type="PRINTS" id="PR01039">
    <property type="entry name" value="TRNASYNTHTRP"/>
</dbReference>
<proteinExistence type="inferred from homology"/>
<keyword evidence="3 10" id="KW-0436">Ligase</keyword>
<protein>
    <recommendedName>
        <fullName evidence="2 9">Tryptophan--tRNA ligase</fullName>
        <ecNumber evidence="2 9">6.1.1.2</ecNumber>
    </recommendedName>
</protein>
<dbReference type="FunFam" id="3.40.50.620:FF:000094">
    <property type="entry name" value="Tryptophan--tRNA ligase"/>
    <property type="match status" value="1"/>
</dbReference>
<dbReference type="InterPro" id="IPR014729">
    <property type="entry name" value="Rossmann-like_a/b/a_fold"/>
</dbReference>
<dbReference type="Pfam" id="PF00579">
    <property type="entry name" value="tRNA-synt_1b"/>
    <property type="match status" value="1"/>
</dbReference>
<evidence type="ECO:0000256" key="9">
    <source>
        <dbReference type="NCBIfam" id="TIGR00233"/>
    </source>
</evidence>
<dbReference type="EC" id="6.1.1.2" evidence="2 9"/>
<dbReference type="InterPro" id="IPR002306">
    <property type="entry name" value="Trp-tRNA-ligase"/>
</dbReference>
<evidence type="ECO:0000313" key="11">
    <source>
        <dbReference type="EMBL" id="EEU30262.1"/>
    </source>
</evidence>
<name>C7XV96_9LACO</name>
<keyword evidence="4 10" id="KW-0547">Nucleotide-binding</keyword>
<dbReference type="Proteomes" id="UP000003987">
    <property type="component" value="Unassembled WGS sequence"/>
</dbReference>
<dbReference type="OrthoDB" id="9801042at2"/>
<evidence type="ECO:0000256" key="2">
    <source>
        <dbReference type="ARBA" id="ARBA00013161"/>
    </source>
</evidence>
<evidence type="ECO:0000256" key="7">
    <source>
        <dbReference type="ARBA" id="ARBA00023146"/>
    </source>
</evidence>
<comment type="catalytic activity">
    <reaction evidence="8">
        <text>tRNA(Trp) + L-tryptophan + ATP = L-tryptophyl-tRNA(Trp) + AMP + diphosphate + H(+)</text>
        <dbReference type="Rhea" id="RHEA:24080"/>
        <dbReference type="Rhea" id="RHEA-COMP:9671"/>
        <dbReference type="Rhea" id="RHEA-COMP:9705"/>
        <dbReference type="ChEBI" id="CHEBI:15378"/>
        <dbReference type="ChEBI" id="CHEBI:30616"/>
        <dbReference type="ChEBI" id="CHEBI:33019"/>
        <dbReference type="ChEBI" id="CHEBI:57912"/>
        <dbReference type="ChEBI" id="CHEBI:78442"/>
        <dbReference type="ChEBI" id="CHEBI:78535"/>
        <dbReference type="ChEBI" id="CHEBI:456215"/>
        <dbReference type="EC" id="6.1.1.2"/>
    </reaction>
</comment>
<evidence type="ECO:0000313" key="12">
    <source>
        <dbReference type="Proteomes" id="UP000003987"/>
    </source>
</evidence>
<dbReference type="InterPro" id="IPR002305">
    <property type="entry name" value="aa-tRNA-synth_Ic"/>
</dbReference>
<sequence>MNNKKIVLTGDRPTGKLHIGHYVGSLKNRVKMQNSDKYQMFVMIADQQALTDNAKNPKKIQDSLAQVALDYLGVGLNPEKTTLYVQSQIPALSELNMYFLNLVTVSRLERNPTVKSEIQQKHFDRSIPAGFLTYPVSQTADIAAFKASLIPVGDDQEPMLEQAREIIHSFNSTYGNVLVEPEGVFPPKGQGRIPGLDGNAKMSKSLGNTIYLSDDEDTLKKKVMSIYTDPNHIHVGDPGKVEGNIVFTYLDIFDKNKDKVRELKEQYQHGGLGDVTIKRYLFHILNEELAPIRKRRSMYAKDIASVYDMLHKGCENANIIANQTLEEVKSAMGINYFK</sequence>
<dbReference type="HOGENOM" id="CLU_029244_0_1_9"/>
<dbReference type="FunFam" id="1.10.240.10:FF:000005">
    <property type="entry name" value="Tryptophan--tRNA ligase"/>
    <property type="match status" value="1"/>
</dbReference>
<keyword evidence="12" id="KW-1185">Reference proteome</keyword>
<dbReference type="PANTHER" id="PTHR43766">
    <property type="entry name" value="TRYPTOPHAN--TRNA LIGASE, MITOCHONDRIAL"/>
    <property type="match status" value="1"/>
</dbReference>
<dbReference type="EMBL" id="GG698803">
    <property type="protein sequence ID" value="EEU30262.1"/>
    <property type="molecule type" value="Genomic_DNA"/>
</dbReference>
<evidence type="ECO:0000256" key="8">
    <source>
        <dbReference type="ARBA" id="ARBA00049929"/>
    </source>
</evidence>
<dbReference type="eggNOG" id="COG0180">
    <property type="taxonomic scope" value="Bacteria"/>
</dbReference>
<accession>C7XV96</accession>
<evidence type="ECO:0000256" key="5">
    <source>
        <dbReference type="ARBA" id="ARBA00022840"/>
    </source>
</evidence>
<keyword evidence="7 10" id="KW-0030">Aminoacyl-tRNA synthetase</keyword>
<dbReference type="InterPro" id="IPR001412">
    <property type="entry name" value="aa-tRNA-synth_I_CS"/>
</dbReference>
<keyword evidence="5 10" id="KW-0067">ATP-binding</keyword>
<dbReference type="PANTHER" id="PTHR43766:SF1">
    <property type="entry name" value="TRYPTOPHAN--TRNA LIGASE, MITOCHONDRIAL"/>
    <property type="match status" value="1"/>
</dbReference>
<dbReference type="Gene3D" id="1.10.240.10">
    <property type="entry name" value="Tyrosyl-Transfer RNA Synthetase"/>
    <property type="match status" value="1"/>
</dbReference>
<dbReference type="CDD" id="cd00806">
    <property type="entry name" value="TrpRS_core"/>
    <property type="match status" value="1"/>
</dbReference>
<evidence type="ECO:0000256" key="10">
    <source>
        <dbReference type="RuleBase" id="RU363036"/>
    </source>
</evidence>
<reference evidence="11 12" key="1">
    <citation type="submission" date="2009-06" db="EMBL/GenBank/DDBJ databases">
        <title>The Genome Sequence of Lactobacillus coleohominis strain 101-4-CHN.</title>
        <authorList>
            <consortium name="The Broad Institute Genome Sequencing Platform"/>
            <person name="Ward D."/>
            <person name="Young S.K."/>
            <person name="Zeng Q."/>
            <person name="Koehrsen M."/>
            <person name="Alvarado L."/>
            <person name="Berlin A."/>
            <person name="Borenstein D."/>
            <person name="Chen Z."/>
            <person name="Engels R."/>
            <person name="Freedman E."/>
            <person name="Gellesch M."/>
            <person name="Goldberg J."/>
            <person name="Griggs A."/>
            <person name="Gujja S."/>
            <person name="Heiman D."/>
            <person name="Hepburn T."/>
            <person name="Howarth C."/>
            <person name="Jen D."/>
            <person name="Larson L."/>
            <person name="Lewis B."/>
            <person name="Mehta T."/>
            <person name="Park D."/>
            <person name="Pearson M."/>
            <person name="Roberts A."/>
            <person name="Saif S."/>
            <person name="Shea T."/>
            <person name="Shenoy N."/>
            <person name="Sisk P."/>
            <person name="Stolte C."/>
            <person name="Sykes S."/>
            <person name="Walk T."/>
            <person name="White J."/>
            <person name="Yandava C."/>
            <person name="Liu Y."/>
            <person name="Xu Q."/>
            <person name="Lander E."/>
            <person name="Nusbaum C."/>
            <person name="Galagan J."/>
            <person name="Birren B."/>
        </authorList>
    </citation>
    <scope>NUCLEOTIDE SEQUENCE [LARGE SCALE GENOMIC DNA]</scope>
    <source>
        <strain evidence="11 12">101-4-CHN</strain>
    </source>
</reference>
<dbReference type="NCBIfam" id="TIGR00233">
    <property type="entry name" value="trpS"/>
    <property type="match status" value="1"/>
</dbReference>
<evidence type="ECO:0000256" key="6">
    <source>
        <dbReference type="ARBA" id="ARBA00022917"/>
    </source>
</evidence>
<evidence type="ECO:0000256" key="1">
    <source>
        <dbReference type="ARBA" id="ARBA00005594"/>
    </source>
</evidence>
<dbReference type="GO" id="GO:0005524">
    <property type="term" value="F:ATP binding"/>
    <property type="evidence" value="ECO:0007669"/>
    <property type="project" value="UniProtKB-KW"/>
</dbReference>
<comment type="similarity">
    <text evidence="1 10">Belongs to the class-I aminoacyl-tRNA synthetase family.</text>
</comment>
<evidence type="ECO:0000256" key="3">
    <source>
        <dbReference type="ARBA" id="ARBA00022598"/>
    </source>
</evidence>
<dbReference type="GO" id="GO:0004830">
    <property type="term" value="F:tryptophan-tRNA ligase activity"/>
    <property type="evidence" value="ECO:0007669"/>
    <property type="project" value="UniProtKB-UniRule"/>
</dbReference>
<dbReference type="AlphaFoldDB" id="C7XV96"/>
<dbReference type="RefSeq" id="WP_006916439.1">
    <property type="nucleotide sequence ID" value="NZ_GG698803.1"/>
</dbReference>
<organism evidence="11 12">
    <name type="scientific">Limosilactobacillus coleohominis 101-4-CHN</name>
    <dbReference type="NCBI Taxonomy" id="575594"/>
    <lineage>
        <taxon>Bacteria</taxon>
        <taxon>Bacillati</taxon>
        <taxon>Bacillota</taxon>
        <taxon>Bacilli</taxon>
        <taxon>Lactobacillales</taxon>
        <taxon>Lactobacillaceae</taxon>
        <taxon>Limosilactobacillus</taxon>
    </lineage>
</organism>
<dbReference type="GO" id="GO:0006436">
    <property type="term" value="P:tryptophanyl-tRNA aminoacylation"/>
    <property type="evidence" value="ECO:0007669"/>
    <property type="project" value="UniProtKB-UniRule"/>
</dbReference>
<gene>
    <name evidence="11" type="primary">trpS</name>
    <name evidence="11" type="ORF">HMPREF0501_00640</name>
</gene>
<dbReference type="Gene3D" id="3.40.50.620">
    <property type="entry name" value="HUPs"/>
    <property type="match status" value="1"/>
</dbReference>
<keyword evidence="6 10" id="KW-0648">Protein biosynthesis</keyword>
<dbReference type="STRING" id="575594.HMPREF0501_00640"/>
<dbReference type="PROSITE" id="PS00178">
    <property type="entry name" value="AA_TRNA_LIGASE_I"/>
    <property type="match status" value="1"/>
</dbReference>
<dbReference type="InterPro" id="IPR050203">
    <property type="entry name" value="Trp-tRNA_synthetase"/>
</dbReference>
<dbReference type="GO" id="GO:0005829">
    <property type="term" value="C:cytosol"/>
    <property type="evidence" value="ECO:0007669"/>
    <property type="project" value="TreeGrafter"/>
</dbReference>
<evidence type="ECO:0000256" key="4">
    <source>
        <dbReference type="ARBA" id="ARBA00022741"/>
    </source>
</evidence>
<dbReference type="SUPFAM" id="SSF52374">
    <property type="entry name" value="Nucleotidylyl transferase"/>
    <property type="match status" value="1"/>
</dbReference>